<organism evidence="2 3">
    <name type="scientific">Knipowitschia caucasica</name>
    <name type="common">Caucasian dwarf goby</name>
    <name type="synonym">Pomatoschistus caucasicus</name>
    <dbReference type="NCBI Taxonomy" id="637954"/>
    <lineage>
        <taxon>Eukaryota</taxon>
        <taxon>Metazoa</taxon>
        <taxon>Chordata</taxon>
        <taxon>Craniata</taxon>
        <taxon>Vertebrata</taxon>
        <taxon>Euteleostomi</taxon>
        <taxon>Actinopterygii</taxon>
        <taxon>Neopterygii</taxon>
        <taxon>Teleostei</taxon>
        <taxon>Neoteleostei</taxon>
        <taxon>Acanthomorphata</taxon>
        <taxon>Gobiaria</taxon>
        <taxon>Gobiiformes</taxon>
        <taxon>Gobioidei</taxon>
        <taxon>Gobiidae</taxon>
        <taxon>Gobiinae</taxon>
        <taxon>Knipowitschia</taxon>
    </lineage>
</organism>
<reference evidence="2 3" key="1">
    <citation type="submission" date="2024-04" db="EMBL/GenBank/DDBJ databases">
        <authorList>
            <person name="Waldvogel A.-M."/>
            <person name="Schoenle A."/>
        </authorList>
    </citation>
    <scope>NUCLEOTIDE SEQUENCE [LARGE SCALE GENOMIC DNA]</scope>
</reference>
<feature type="region of interest" description="Disordered" evidence="1">
    <location>
        <begin position="1"/>
        <end position="23"/>
    </location>
</feature>
<name>A0AAV2MF96_KNICA</name>
<feature type="compositionally biased region" description="Pro residues" evidence="1">
    <location>
        <begin position="84"/>
        <end position="94"/>
    </location>
</feature>
<dbReference type="Proteomes" id="UP001497482">
    <property type="component" value="Chromosome 7"/>
</dbReference>
<evidence type="ECO:0000313" key="2">
    <source>
        <dbReference type="EMBL" id="CAL1611995.1"/>
    </source>
</evidence>
<keyword evidence="3" id="KW-1185">Reference proteome</keyword>
<accession>A0AAV2MF96</accession>
<evidence type="ECO:0000256" key="1">
    <source>
        <dbReference type="SAM" id="MobiDB-lite"/>
    </source>
</evidence>
<protein>
    <submittedName>
        <fullName evidence="2">Uncharacterized protein</fullName>
    </submittedName>
</protein>
<dbReference type="AlphaFoldDB" id="A0AAV2MF96"/>
<evidence type="ECO:0000313" key="3">
    <source>
        <dbReference type="Proteomes" id="UP001497482"/>
    </source>
</evidence>
<feature type="region of interest" description="Disordered" evidence="1">
    <location>
        <begin position="46"/>
        <end position="102"/>
    </location>
</feature>
<gene>
    <name evidence="2" type="ORF">KC01_LOCUS38373</name>
</gene>
<proteinExistence type="predicted"/>
<sequence length="102" mass="10872">MNRRRSASAAERTKVRTHALDAGSSWRTALLHAPPANADLRRVLGTRTGSRGLPLQAPERGRLHGRAQTRTENTPRTSASGSALPPPSAPPPALPSKEITPK</sequence>
<dbReference type="EMBL" id="OZ035829">
    <property type="protein sequence ID" value="CAL1611995.1"/>
    <property type="molecule type" value="Genomic_DNA"/>
</dbReference>
<feature type="compositionally biased region" description="Polar residues" evidence="1">
    <location>
        <begin position="68"/>
        <end position="77"/>
    </location>
</feature>